<dbReference type="RefSeq" id="WP_156902150.1">
    <property type="nucleotide sequence ID" value="NZ_JAXOJX010000003.1"/>
</dbReference>
<evidence type="ECO:0000313" key="2">
    <source>
        <dbReference type="Proteomes" id="UP001293718"/>
    </source>
</evidence>
<organism evidence="1 2">
    <name type="scientific">Azohydromonas lata</name>
    <dbReference type="NCBI Taxonomy" id="45677"/>
    <lineage>
        <taxon>Bacteria</taxon>
        <taxon>Pseudomonadati</taxon>
        <taxon>Pseudomonadota</taxon>
        <taxon>Betaproteobacteria</taxon>
        <taxon>Burkholderiales</taxon>
        <taxon>Sphaerotilaceae</taxon>
        <taxon>Azohydromonas</taxon>
    </lineage>
</organism>
<reference evidence="1 2" key="1">
    <citation type="submission" date="2023-11" db="EMBL/GenBank/DDBJ databases">
        <title>Draft genome of Azohydromonas lata strain H1 (DSM1123), a polyhydroxyalkanoate producer.</title>
        <authorList>
            <person name="Traversa D."/>
            <person name="D'Addabbo P."/>
            <person name="Pazzani C."/>
            <person name="Manzari C."/>
            <person name="Chiara M."/>
            <person name="Scrascia M."/>
        </authorList>
    </citation>
    <scope>NUCLEOTIDE SEQUENCE [LARGE SCALE GENOMIC DNA]</scope>
    <source>
        <strain evidence="1 2">H1</strain>
    </source>
</reference>
<comment type="caution">
    <text evidence="1">The sequence shown here is derived from an EMBL/GenBank/DDBJ whole genome shotgun (WGS) entry which is preliminary data.</text>
</comment>
<proteinExistence type="predicted"/>
<evidence type="ECO:0000313" key="1">
    <source>
        <dbReference type="EMBL" id="MDZ5455724.1"/>
    </source>
</evidence>
<gene>
    <name evidence="1" type="ORF">SM757_03965</name>
</gene>
<evidence type="ECO:0008006" key="3">
    <source>
        <dbReference type="Google" id="ProtNLM"/>
    </source>
</evidence>
<keyword evidence="2" id="KW-1185">Reference proteome</keyword>
<dbReference type="EMBL" id="JAXOJX010000003">
    <property type="protein sequence ID" value="MDZ5455724.1"/>
    <property type="molecule type" value="Genomic_DNA"/>
</dbReference>
<accession>A0ABU5IA40</accession>
<dbReference type="Proteomes" id="UP001293718">
    <property type="component" value="Unassembled WGS sequence"/>
</dbReference>
<protein>
    <recommendedName>
        <fullName evidence="3">DUF2946 domain-containing protein</fullName>
    </recommendedName>
</protein>
<name>A0ABU5IA40_9BURK</name>
<sequence length="139" mass="14579">MPLHRRQLRRWTALVLSAWLFGIVMSMANACAVRLSAEGAGAIVEHVSVSGHHHHGDDPDHDDGADAAQANCLDFCDAVAVAASAWQPTLDAASLAWLPAVLVSLVIPAPLAVRVRSTALPPDSTGAPPIPIAFLRLAL</sequence>